<dbReference type="Proteomes" id="UP000735302">
    <property type="component" value="Unassembled WGS sequence"/>
</dbReference>
<sequence>MCELESLLSHTHPRHCSHSGGQCGVPSLSLSLQATPLHLPPDLTKTLAKGQTPSGVARQLVLIIYASRIDLHTQSVAFCRPRPGTHLPVLVSGIFGTSLVQPTTPAHSAKVEV</sequence>
<proteinExistence type="predicted"/>
<gene>
    <name evidence="1" type="ORF">PoB_006904600</name>
</gene>
<accession>A0AAV4DFE4</accession>
<dbReference type="AlphaFoldDB" id="A0AAV4DFE4"/>
<evidence type="ECO:0000313" key="1">
    <source>
        <dbReference type="EMBL" id="GFO42541.1"/>
    </source>
</evidence>
<reference evidence="1 2" key="1">
    <citation type="journal article" date="2021" name="Elife">
        <title>Chloroplast acquisition without the gene transfer in kleptoplastic sea slugs, Plakobranchus ocellatus.</title>
        <authorList>
            <person name="Maeda T."/>
            <person name="Takahashi S."/>
            <person name="Yoshida T."/>
            <person name="Shimamura S."/>
            <person name="Takaki Y."/>
            <person name="Nagai Y."/>
            <person name="Toyoda A."/>
            <person name="Suzuki Y."/>
            <person name="Arimoto A."/>
            <person name="Ishii H."/>
            <person name="Satoh N."/>
            <person name="Nishiyama T."/>
            <person name="Hasebe M."/>
            <person name="Maruyama T."/>
            <person name="Minagawa J."/>
            <person name="Obokata J."/>
            <person name="Shigenobu S."/>
        </authorList>
    </citation>
    <scope>NUCLEOTIDE SEQUENCE [LARGE SCALE GENOMIC DNA]</scope>
</reference>
<keyword evidence="2" id="KW-1185">Reference proteome</keyword>
<comment type="caution">
    <text evidence="1">The sequence shown here is derived from an EMBL/GenBank/DDBJ whole genome shotgun (WGS) entry which is preliminary data.</text>
</comment>
<name>A0AAV4DFE4_9GAST</name>
<organism evidence="1 2">
    <name type="scientific">Plakobranchus ocellatus</name>
    <dbReference type="NCBI Taxonomy" id="259542"/>
    <lineage>
        <taxon>Eukaryota</taxon>
        <taxon>Metazoa</taxon>
        <taxon>Spiralia</taxon>
        <taxon>Lophotrochozoa</taxon>
        <taxon>Mollusca</taxon>
        <taxon>Gastropoda</taxon>
        <taxon>Heterobranchia</taxon>
        <taxon>Euthyneura</taxon>
        <taxon>Panpulmonata</taxon>
        <taxon>Sacoglossa</taxon>
        <taxon>Placobranchoidea</taxon>
        <taxon>Plakobranchidae</taxon>
        <taxon>Plakobranchus</taxon>
    </lineage>
</organism>
<protein>
    <submittedName>
        <fullName evidence="1">Uncharacterized protein</fullName>
    </submittedName>
</protein>
<dbReference type="EMBL" id="BLXT01007807">
    <property type="protein sequence ID" value="GFO42541.1"/>
    <property type="molecule type" value="Genomic_DNA"/>
</dbReference>
<evidence type="ECO:0000313" key="2">
    <source>
        <dbReference type="Proteomes" id="UP000735302"/>
    </source>
</evidence>